<evidence type="ECO:0000313" key="1">
    <source>
        <dbReference type="EMBL" id="ACD39252.1"/>
    </source>
</evidence>
<proteinExistence type="predicted"/>
<protein>
    <submittedName>
        <fullName evidence="1">Uncharacterized protein</fullName>
    </submittedName>
</protein>
<reference evidence="1" key="1">
    <citation type="journal article" date="2008" name="Genomics">
        <title>Large-insert genome analysis technology detects structural variation in Pseudomonas aeruginosa clinical strains from cystic fibrosis patients.</title>
        <authorList>
            <person name="Hayden H.S."/>
            <person name="Gillett W."/>
            <person name="Saenphimmachak C."/>
            <person name="Lim R."/>
            <person name="Zhou Y."/>
            <person name="Jacobs M.A."/>
            <person name="Chang J."/>
            <person name="Rohmer L."/>
            <person name="D'Argenio D.A."/>
            <person name="Palmieri A."/>
            <person name="Levy R."/>
            <person name="Haugen E."/>
            <person name="Wong G.K."/>
            <person name="Brittnacher M.J."/>
            <person name="Burns J.L."/>
            <person name="Miller S.I."/>
            <person name="Olson M.V."/>
            <person name="Kaul R."/>
        </authorList>
    </citation>
    <scope>NUCLEOTIDE SEQUENCE</scope>
    <source>
        <strain evidence="1">PACS171b</strain>
    </source>
</reference>
<gene>
    <name evidence="1" type="ORF">PACL_0464</name>
</gene>
<organism evidence="1">
    <name type="scientific">Pseudomonas aeruginosa</name>
    <dbReference type="NCBI Taxonomy" id="287"/>
    <lineage>
        <taxon>Bacteria</taxon>
        <taxon>Pseudomonadati</taxon>
        <taxon>Pseudomonadota</taxon>
        <taxon>Gammaproteobacteria</taxon>
        <taxon>Pseudomonadales</taxon>
        <taxon>Pseudomonadaceae</taxon>
        <taxon>Pseudomonas</taxon>
    </lineage>
</organism>
<sequence length="57" mass="6587">MKIRPKAGPASLKGDGRDYSRLVLAAFAQITEDDEIDRIVELNRRKREVNENAKKRF</sequence>
<accession>B3G2J0</accession>
<name>B3G2J0_PSEAI</name>
<dbReference type="AlphaFoldDB" id="B3G2J0"/>
<dbReference type="EMBL" id="EU595751">
    <property type="protein sequence ID" value="ACD39252.1"/>
    <property type="molecule type" value="Genomic_DNA"/>
</dbReference>